<organism evidence="1 2">
    <name type="scientific">Candidatus Blautia stercorigallinarum</name>
    <dbReference type="NCBI Taxonomy" id="2838501"/>
    <lineage>
        <taxon>Bacteria</taxon>
        <taxon>Bacillati</taxon>
        <taxon>Bacillota</taxon>
        <taxon>Clostridia</taxon>
        <taxon>Lachnospirales</taxon>
        <taxon>Lachnospiraceae</taxon>
        <taxon>Blautia</taxon>
    </lineage>
</organism>
<dbReference type="AlphaFoldDB" id="A0A9D1PE32"/>
<name>A0A9D1PE32_9FIRM</name>
<dbReference type="Proteomes" id="UP000886814">
    <property type="component" value="Unassembled WGS sequence"/>
</dbReference>
<protein>
    <submittedName>
        <fullName evidence="1">SprT-like domain-containing protein</fullName>
    </submittedName>
</protein>
<dbReference type="EMBL" id="DXIQ01000071">
    <property type="protein sequence ID" value="HIV39529.1"/>
    <property type="molecule type" value="Genomic_DNA"/>
</dbReference>
<evidence type="ECO:0000313" key="2">
    <source>
        <dbReference type="Proteomes" id="UP000886814"/>
    </source>
</evidence>
<gene>
    <name evidence="1" type="ORF">H9747_11150</name>
</gene>
<accession>A0A9D1PE32</accession>
<comment type="caution">
    <text evidence="1">The sequence shown here is derived from an EMBL/GenBank/DDBJ whole genome shotgun (WGS) entry which is preliminary data.</text>
</comment>
<reference evidence="1" key="2">
    <citation type="submission" date="2021-04" db="EMBL/GenBank/DDBJ databases">
        <authorList>
            <person name="Gilroy R."/>
        </authorList>
    </citation>
    <scope>NUCLEOTIDE SEQUENCE</scope>
    <source>
        <strain evidence="1">CHK195-9823</strain>
    </source>
</reference>
<reference evidence="1" key="1">
    <citation type="journal article" date="2021" name="PeerJ">
        <title>Extensive microbial diversity within the chicken gut microbiome revealed by metagenomics and culture.</title>
        <authorList>
            <person name="Gilroy R."/>
            <person name="Ravi A."/>
            <person name="Getino M."/>
            <person name="Pursley I."/>
            <person name="Horton D.L."/>
            <person name="Alikhan N.F."/>
            <person name="Baker D."/>
            <person name="Gharbi K."/>
            <person name="Hall N."/>
            <person name="Watson M."/>
            <person name="Adriaenssens E.M."/>
            <person name="Foster-Nyarko E."/>
            <person name="Jarju S."/>
            <person name="Secka A."/>
            <person name="Antonio M."/>
            <person name="Oren A."/>
            <person name="Chaudhuri R.R."/>
            <person name="La Ragione R."/>
            <person name="Hildebrand F."/>
            <person name="Pallen M.J."/>
        </authorList>
    </citation>
    <scope>NUCLEOTIDE SEQUENCE</scope>
    <source>
        <strain evidence="1">CHK195-9823</strain>
    </source>
</reference>
<proteinExistence type="predicted"/>
<sequence>MSKLFGKWSVEDIREVIRSLDSRTGMNGASISIHLSKSLGDGSTLGTYRPSKDNCWRSFSFSLKYFNDSNFNDLAAIDVIRHEYCHYLVDALGLKELFNDESDHGIAWKTACGLLNTDQHGTYRAWYFPRATDDSFMNAYMSEDIQSVDILEQVDRWGLSLPSLNRRRYLEKALIKKYTKLRVFSTGDYVFHDKFGYGKVLDTLPAVNKQYLYVQFEQEETRIVQNRKVYKVVNGEVKKPMSKAV</sequence>
<evidence type="ECO:0000313" key="1">
    <source>
        <dbReference type="EMBL" id="HIV39529.1"/>
    </source>
</evidence>